<dbReference type="InterPro" id="IPR036390">
    <property type="entry name" value="WH_DNA-bd_sf"/>
</dbReference>
<organism evidence="6 7">
    <name type="scientific">Planotetraspora kaengkrachanensis</name>
    <dbReference type="NCBI Taxonomy" id="575193"/>
    <lineage>
        <taxon>Bacteria</taxon>
        <taxon>Bacillati</taxon>
        <taxon>Actinomycetota</taxon>
        <taxon>Actinomycetes</taxon>
        <taxon>Streptosporangiales</taxon>
        <taxon>Streptosporangiaceae</taxon>
        <taxon>Planotetraspora</taxon>
    </lineage>
</organism>
<protein>
    <recommendedName>
        <fullName evidence="8">Methyltransferase</fullName>
    </recommendedName>
</protein>
<evidence type="ECO:0000259" key="4">
    <source>
        <dbReference type="Pfam" id="PF00891"/>
    </source>
</evidence>
<name>A0A8J3Q0N3_9ACTN</name>
<evidence type="ECO:0000256" key="1">
    <source>
        <dbReference type="ARBA" id="ARBA00022603"/>
    </source>
</evidence>
<reference evidence="6 7" key="1">
    <citation type="submission" date="2021-01" db="EMBL/GenBank/DDBJ databases">
        <title>Whole genome shotgun sequence of Planotetraspora kaengkrachanensis NBRC 104272.</title>
        <authorList>
            <person name="Komaki H."/>
            <person name="Tamura T."/>
        </authorList>
    </citation>
    <scope>NUCLEOTIDE SEQUENCE [LARGE SCALE GENOMIC DNA]</scope>
    <source>
        <strain evidence="6 7">NBRC 104272</strain>
    </source>
</reference>
<keyword evidence="3" id="KW-0949">S-adenosyl-L-methionine</keyword>
<dbReference type="Pfam" id="PF00891">
    <property type="entry name" value="Methyltransf_2"/>
    <property type="match status" value="1"/>
</dbReference>
<dbReference type="Gene3D" id="1.10.10.10">
    <property type="entry name" value="Winged helix-like DNA-binding domain superfamily/Winged helix DNA-binding domain"/>
    <property type="match status" value="1"/>
</dbReference>
<feature type="domain" description="O-methyltransferase C-terminal" evidence="4">
    <location>
        <begin position="111"/>
        <end position="314"/>
    </location>
</feature>
<dbReference type="Gene3D" id="3.40.50.150">
    <property type="entry name" value="Vaccinia Virus protein VP39"/>
    <property type="match status" value="1"/>
</dbReference>
<dbReference type="InterPro" id="IPR016461">
    <property type="entry name" value="COMT-like"/>
</dbReference>
<dbReference type="EMBL" id="BONV01000054">
    <property type="protein sequence ID" value="GIG84572.1"/>
    <property type="molecule type" value="Genomic_DNA"/>
</dbReference>
<evidence type="ECO:0000313" key="6">
    <source>
        <dbReference type="EMBL" id="GIG84572.1"/>
    </source>
</evidence>
<evidence type="ECO:0000256" key="3">
    <source>
        <dbReference type="ARBA" id="ARBA00022691"/>
    </source>
</evidence>
<keyword evidence="2" id="KW-0808">Transferase</keyword>
<accession>A0A8J3Q0N3</accession>
<dbReference type="SUPFAM" id="SSF53335">
    <property type="entry name" value="S-adenosyl-L-methionine-dependent methyltransferases"/>
    <property type="match status" value="1"/>
</dbReference>
<dbReference type="PANTHER" id="PTHR43712">
    <property type="entry name" value="PUTATIVE (AFU_ORTHOLOGUE AFUA_4G14580)-RELATED"/>
    <property type="match status" value="1"/>
</dbReference>
<evidence type="ECO:0000256" key="2">
    <source>
        <dbReference type="ARBA" id="ARBA00022679"/>
    </source>
</evidence>
<dbReference type="RefSeq" id="WP_308442319.1">
    <property type="nucleotide sequence ID" value="NZ_BAABHH010000036.1"/>
</dbReference>
<dbReference type="Proteomes" id="UP000630097">
    <property type="component" value="Unassembled WGS sequence"/>
</dbReference>
<gene>
    <name evidence="6" type="ORF">Pka01_76990</name>
</gene>
<dbReference type="Gene3D" id="1.10.287.1350">
    <property type="match status" value="1"/>
</dbReference>
<dbReference type="AlphaFoldDB" id="A0A8J3Q0N3"/>
<comment type="caution">
    <text evidence="6">The sequence shown here is derived from an EMBL/GenBank/DDBJ whole genome shotgun (WGS) entry which is preliminary data.</text>
</comment>
<evidence type="ECO:0000313" key="7">
    <source>
        <dbReference type="Proteomes" id="UP000630097"/>
    </source>
</evidence>
<feature type="domain" description="O-methyltransferase dimerisation" evidence="5">
    <location>
        <begin position="17"/>
        <end position="85"/>
    </location>
</feature>
<evidence type="ECO:0008006" key="8">
    <source>
        <dbReference type="Google" id="ProtNLM"/>
    </source>
</evidence>
<dbReference type="GO" id="GO:0046983">
    <property type="term" value="F:protein dimerization activity"/>
    <property type="evidence" value="ECO:0007669"/>
    <property type="project" value="InterPro"/>
</dbReference>
<dbReference type="PROSITE" id="PS51683">
    <property type="entry name" value="SAM_OMT_II"/>
    <property type="match status" value="1"/>
</dbReference>
<dbReference type="PANTHER" id="PTHR43712:SF2">
    <property type="entry name" value="O-METHYLTRANSFERASE CICE"/>
    <property type="match status" value="1"/>
</dbReference>
<keyword evidence="7" id="KW-1185">Reference proteome</keyword>
<evidence type="ECO:0000259" key="5">
    <source>
        <dbReference type="Pfam" id="PF08100"/>
    </source>
</evidence>
<dbReference type="InterPro" id="IPR012967">
    <property type="entry name" value="COMT_dimerisation"/>
</dbReference>
<dbReference type="SUPFAM" id="SSF46785">
    <property type="entry name" value="Winged helix' DNA-binding domain"/>
    <property type="match status" value="1"/>
</dbReference>
<dbReference type="InterPro" id="IPR036388">
    <property type="entry name" value="WH-like_DNA-bd_sf"/>
</dbReference>
<keyword evidence="1" id="KW-0489">Methyltransferase</keyword>
<dbReference type="GO" id="GO:0008171">
    <property type="term" value="F:O-methyltransferase activity"/>
    <property type="evidence" value="ECO:0007669"/>
    <property type="project" value="InterPro"/>
</dbReference>
<sequence>MASEGGAGRSLGEVADLVTPMAVRVAATLGVADHIAQGRRTAKDLAEAVDADAGVLDRLLRHLVSAGVLAREGTLGYALTPLGDSLRDDHPGGLREMLDVEGAIGRADLSFVHLLHSVRTGRPAFPEQFGRSFWDDLAADPARTASYDMQMGSDVAEWAPPIISAYDWGSLGHVVDVGGGNGTLMAALLRAYPALRGTVFDQPETAEAARATLAAAGLTGRGDVVAGSFFEALPPDADGYLLSAIIHDWDDESARAILRSCAEAAGTTGSIFVVEKTGVDGESVNTGMDLRMLVYFGGRERGVGELSALGESAGLTTVAVHPAGTLSIVELRLEFASDRAAAAGLPRAAVARSGTEITGDVVQAVGQRREPLLGHRPAGEHPRDVLPPYDHQRAVGLRVSRRGRLLDLPLDLVERTDHAFPSDEDQGDVRIIGLDQPSDTFLIDE</sequence>
<dbReference type="Pfam" id="PF08100">
    <property type="entry name" value="Dimerisation"/>
    <property type="match status" value="1"/>
</dbReference>
<dbReference type="InterPro" id="IPR001077">
    <property type="entry name" value="COMT_C"/>
</dbReference>
<proteinExistence type="predicted"/>
<dbReference type="GO" id="GO:0032259">
    <property type="term" value="P:methylation"/>
    <property type="evidence" value="ECO:0007669"/>
    <property type="project" value="UniProtKB-KW"/>
</dbReference>
<dbReference type="InterPro" id="IPR029063">
    <property type="entry name" value="SAM-dependent_MTases_sf"/>
</dbReference>